<evidence type="ECO:0000313" key="3">
    <source>
        <dbReference type="Proteomes" id="UP001054945"/>
    </source>
</evidence>
<reference evidence="2 3" key="1">
    <citation type="submission" date="2021-06" db="EMBL/GenBank/DDBJ databases">
        <title>Caerostris extrusa draft genome.</title>
        <authorList>
            <person name="Kono N."/>
            <person name="Arakawa K."/>
        </authorList>
    </citation>
    <scope>NUCLEOTIDE SEQUENCE [LARGE SCALE GENOMIC DNA]</scope>
</reference>
<comment type="caution">
    <text evidence="2">The sequence shown here is derived from an EMBL/GenBank/DDBJ whole genome shotgun (WGS) entry which is preliminary data.</text>
</comment>
<evidence type="ECO:0000313" key="2">
    <source>
        <dbReference type="EMBL" id="GIY26215.1"/>
    </source>
</evidence>
<dbReference type="Proteomes" id="UP001054945">
    <property type="component" value="Unassembled WGS sequence"/>
</dbReference>
<dbReference type="EMBL" id="BPLR01008645">
    <property type="protein sequence ID" value="GIY26215.1"/>
    <property type="molecule type" value="Genomic_DNA"/>
</dbReference>
<accession>A0AAV4RXR4</accession>
<proteinExistence type="predicted"/>
<keyword evidence="3" id="KW-1185">Reference proteome</keyword>
<evidence type="ECO:0000256" key="1">
    <source>
        <dbReference type="SAM" id="MobiDB-lite"/>
    </source>
</evidence>
<dbReference type="AlphaFoldDB" id="A0AAV4RXR4"/>
<organism evidence="2 3">
    <name type="scientific">Caerostris extrusa</name>
    <name type="common">Bark spider</name>
    <name type="synonym">Caerostris bankana</name>
    <dbReference type="NCBI Taxonomy" id="172846"/>
    <lineage>
        <taxon>Eukaryota</taxon>
        <taxon>Metazoa</taxon>
        <taxon>Ecdysozoa</taxon>
        <taxon>Arthropoda</taxon>
        <taxon>Chelicerata</taxon>
        <taxon>Arachnida</taxon>
        <taxon>Araneae</taxon>
        <taxon>Araneomorphae</taxon>
        <taxon>Entelegynae</taxon>
        <taxon>Araneoidea</taxon>
        <taxon>Araneidae</taxon>
        <taxon>Caerostris</taxon>
    </lineage>
</organism>
<sequence>MGKKQIMRNVALGIMTASSATGHQHWGISQLDPFREGEVRCQMAAFSFGFSSGIRWGSVAFLKVYWGMETLIKGFRAHGKFRASLFTCPDCFNCCTCIQSIIGEREHNFNDLHETVARGKLIETILVFHVKSACSDGSCSFELERVRTRGWNAAGSNGRPRLQLSSVICASPQLQHPRAWRSTVAADTLCTAADDFGESPPPPSHDPRVRNTSSVFSIHRPRYRK</sequence>
<name>A0AAV4RXR4_CAEEX</name>
<gene>
    <name evidence="2" type="ORF">CEXT_698151</name>
</gene>
<feature type="region of interest" description="Disordered" evidence="1">
    <location>
        <begin position="195"/>
        <end position="225"/>
    </location>
</feature>
<protein>
    <submittedName>
        <fullName evidence="2">Uncharacterized protein</fullName>
    </submittedName>
</protein>